<dbReference type="RefSeq" id="WP_078933389.1">
    <property type="nucleotide sequence ID" value="NZ_FUWG01000010.1"/>
</dbReference>
<dbReference type="InterPro" id="IPR005543">
    <property type="entry name" value="PASTA_dom"/>
</dbReference>
<feature type="transmembrane region" description="Helical" evidence="1">
    <location>
        <begin position="48"/>
        <end position="69"/>
    </location>
</feature>
<organism evidence="3 4">
    <name type="scientific">Treponema porcinum</name>
    <dbReference type="NCBI Taxonomy" id="261392"/>
    <lineage>
        <taxon>Bacteria</taxon>
        <taxon>Pseudomonadati</taxon>
        <taxon>Spirochaetota</taxon>
        <taxon>Spirochaetia</taxon>
        <taxon>Spirochaetales</taxon>
        <taxon>Treponemataceae</taxon>
        <taxon>Treponema</taxon>
    </lineage>
</organism>
<reference evidence="3 4" key="1">
    <citation type="submission" date="2017-02" db="EMBL/GenBank/DDBJ databases">
        <authorList>
            <person name="Peterson S.W."/>
        </authorList>
    </citation>
    <scope>NUCLEOTIDE SEQUENCE [LARGE SCALE GENOMIC DNA]</scope>
    <source>
        <strain evidence="3 4">ATCC BAA-908</strain>
    </source>
</reference>
<dbReference type="Proteomes" id="UP000190423">
    <property type="component" value="Unassembled WGS sequence"/>
</dbReference>
<evidence type="ECO:0000313" key="3">
    <source>
        <dbReference type="EMBL" id="SJZ50315.1"/>
    </source>
</evidence>
<name>A0A1T4L6I5_TREPO</name>
<feature type="domain" description="PASTA" evidence="2">
    <location>
        <begin position="73"/>
        <end position="140"/>
    </location>
</feature>
<dbReference type="Pfam" id="PF03793">
    <property type="entry name" value="PASTA"/>
    <property type="match status" value="1"/>
</dbReference>
<dbReference type="AlphaFoldDB" id="A0A1T4L6I5"/>
<dbReference type="CDD" id="cd06577">
    <property type="entry name" value="PASTA_pknB"/>
    <property type="match status" value="1"/>
</dbReference>
<evidence type="ECO:0000256" key="1">
    <source>
        <dbReference type="SAM" id="Phobius"/>
    </source>
</evidence>
<dbReference type="EMBL" id="FUWG01000010">
    <property type="protein sequence ID" value="SJZ50315.1"/>
    <property type="molecule type" value="Genomic_DNA"/>
</dbReference>
<dbReference type="OrthoDB" id="367225at2"/>
<dbReference type="Gene3D" id="3.30.10.20">
    <property type="match status" value="2"/>
</dbReference>
<dbReference type="SMART" id="SM00740">
    <property type="entry name" value="PASTA"/>
    <property type="match status" value="3"/>
</dbReference>
<dbReference type="PROSITE" id="PS51178">
    <property type="entry name" value="PASTA"/>
    <property type="match status" value="2"/>
</dbReference>
<keyword evidence="4" id="KW-1185">Reference proteome</keyword>
<keyword evidence="1" id="KW-0472">Membrane</keyword>
<evidence type="ECO:0000259" key="2">
    <source>
        <dbReference type="PROSITE" id="PS51178"/>
    </source>
</evidence>
<protein>
    <submittedName>
        <fullName evidence="3">PASTA domain, binds beta-lactams</fullName>
    </submittedName>
</protein>
<dbReference type="GeneID" id="78316775"/>
<feature type="domain" description="PASTA" evidence="2">
    <location>
        <begin position="141"/>
        <end position="214"/>
    </location>
</feature>
<accession>A0A1T4L6I5</accession>
<keyword evidence="1" id="KW-0812">Transmembrane</keyword>
<evidence type="ECO:0000313" key="4">
    <source>
        <dbReference type="Proteomes" id="UP000190423"/>
    </source>
</evidence>
<dbReference type="STRING" id="261392.SAMN02745149_01481"/>
<proteinExistence type="predicted"/>
<keyword evidence="1" id="KW-1133">Transmembrane helix</keyword>
<sequence>MDKNKIFDTLKNAGNKVIEKGKSVKDIKLSRVNIHSFFESLQSNGKTLVITVVAAVVLMVFFCFVVFFVNVKGPEEVLVPEVRGKDLTQALIEMQNKELYPKITLRYSDIPGDEGTILDQSPDAGSIVKGYSRVNLVVSRGVVVDHVENYVGMNFDELKLKLQTLFAGSAKPLIILDSPDFKADISEAGTILAQEPPEGTDISEPVTLKLVVSRGPNFENTRVPYLVGKTVEEMLQIASHSKIVFDFTSRAAAQDEMAGTVVEQQQFDGEFIKNYSRMSVVLALRNTEIDGKKYGIFSAELSDYPYPVPMRIDAADEDGNVTSLVNVLHSGGSFTMPYAVPKNTVLTLYVVDKAVKKLTVH</sequence>
<gene>
    <name evidence="3" type="ORF">SAMN02745149_01481</name>
</gene>